<reference evidence="1" key="1">
    <citation type="submission" date="2016-01" db="EMBL/GenBank/DDBJ databases">
        <authorList>
            <person name="Regsiter A."/>
            <person name="william w."/>
        </authorList>
    </citation>
    <scope>NUCLEOTIDE SEQUENCE</scope>
    <source>
        <strain evidence="1">NCPPB 1641</strain>
    </source>
</reference>
<gene>
    <name evidence="1" type="ORF">AGR7A_Lc10052</name>
</gene>
<keyword evidence="2" id="KW-1185">Reference proteome</keyword>
<evidence type="ECO:0000313" key="1">
    <source>
        <dbReference type="EMBL" id="CVI57357.1"/>
    </source>
</evidence>
<comment type="caution">
    <text evidence="1">The sequence shown here is derived from an EMBL/GenBank/DDBJ whole genome shotgun (WGS) entry which is preliminary data.</text>
</comment>
<accession>A0A1S7TSU9</accession>
<organism evidence="1 2">
    <name type="scientific">Agrobacterium deltaense NCPPB 1641</name>
    <dbReference type="NCBI Taxonomy" id="1183425"/>
    <lineage>
        <taxon>Bacteria</taxon>
        <taxon>Pseudomonadati</taxon>
        <taxon>Pseudomonadota</taxon>
        <taxon>Alphaproteobacteria</taxon>
        <taxon>Hyphomicrobiales</taxon>
        <taxon>Rhizobiaceae</taxon>
        <taxon>Rhizobium/Agrobacterium group</taxon>
        <taxon>Agrobacterium</taxon>
    </lineage>
</organism>
<dbReference type="Proteomes" id="UP000192140">
    <property type="component" value="Unassembled WGS sequence"/>
</dbReference>
<name>A0A1S7TSU9_9HYPH</name>
<proteinExistence type="predicted"/>
<sequence>MASDERWIVYLGVICWRWHQEKLSKSGVLWIHFSDPLSLFPDVSGLCETLKWQYGLLA</sequence>
<protein>
    <recommendedName>
        <fullName evidence="3">Transposase</fullName>
    </recommendedName>
</protein>
<dbReference type="EMBL" id="FCNP01000030">
    <property type="protein sequence ID" value="CVI57357.1"/>
    <property type="molecule type" value="Genomic_DNA"/>
</dbReference>
<evidence type="ECO:0008006" key="3">
    <source>
        <dbReference type="Google" id="ProtNLM"/>
    </source>
</evidence>
<evidence type="ECO:0000313" key="2">
    <source>
        <dbReference type="Proteomes" id="UP000192140"/>
    </source>
</evidence>
<dbReference type="AlphaFoldDB" id="A0A1S7TSU9"/>